<feature type="transmembrane region" description="Helical" evidence="8">
    <location>
        <begin position="155"/>
        <end position="174"/>
    </location>
</feature>
<evidence type="ECO:0000256" key="7">
    <source>
        <dbReference type="SAM" id="MobiDB-lite"/>
    </source>
</evidence>
<dbReference type="PANTHER" id="PTHR42920">
    <property type="entry name" value="OS03G0707200 PROTEIN-RELATED"/>
    <property type="match status" value="1"/>
</dbReference>
<proteinExistence type="inferred from homology"/>
<reference evidence="10 11" key="1">
    <citation type="submission" date="2018-03" db="EMBL/GenBank/DDBJ databases">
        <title>Aquarubrobacter algicola gen. nov., sp. nov., a novel actinobacterium isolated from shallow eutrophic lake during the end of cyanobacterial harmful algal blooms.</title>
        <authorList>
            <person name="Chun S.J."/>
        </authorList>
    </citation>
    <scope>NUCLEOTIDE SEQUENCE [LARGE SCALE GENOMIC DNA]</scope>
    <source>
        <strain evidence="10 11">Seoho-28</strain>
    </source>
</reference>
<dbReference type="PANTHER" id="PTHR42920:SF5">
    <property type="entry name" value="EAMA DOMAIN-CONTAINING PROTEIN"/>
    <property type="match status" value="1"/>
</dbReference>
<evidence type="ECO:0000313" key="10">
    <source>
        <dbReference type="EMBL" id="PTL59784.1"/>
    </source>
</evidence>
<keyword evidence="5 8" id="KW-1133">Transmembrane helix</keyword>
<organism evidence="10 11">
    <name type="scientific">Paraconexibacter algicola</name>
    <dbReference type="NCBI Taxonomy" id="2133960"/>
    <lineage>
        <taxon>Bacteria</taxon>
        <taxon>Bacillati</taxon>
        <taxon>Actinomycetota</taxon>
        <taxon>Thermoleophilia</taxon>
        <taxon>Solirubrobacterales</taxon>
        <taxon>Paraconexibacteraceae</taxon>
        <taxon>Paraconexibacter</taxon>
    </lineage>
</organism>
<keyword evidence="4 8" id="KW-0812">Transmembrane</keyword>
<evidence type="ECO:0000256" key="5">
    <source>
        <dbReference type="ARBA" id="ARBA00022989"/>
    </source>
</evidence>
<name>A0A2T4UKK1_9ACTN</name>
<feature type="region of interest" description="Disordered" evidence="7">
    <location>
        <begin position="321"/>
        <end position="346"/>
    </location>
</feature>
<dbReference type="Proteomes" id="UP000240739">
    <property type="component" value="Unassembled WGS sequence"/>
</dbReference>
<feature type="transmembrane region" description="Helical" evidence="8">
    <location>
        <begin position="297"/>
        <end position="316"/>
    </location>
</feature>
<evidence type="ECO:0000256" key="3">
    <source>
        <dbReference type="ARBA" id="ARBA00022475"/>
    </source>
</evidence>
<comment type="subcellular location">
    <subcellularLocation>
        <location evidence="1">Cell membrane</location>
        <topology evidence="1">Multi-pass membrane protein</topology>
    </subcellularLocation>
</comment>
<feature type="transmembrane region" description="Helical" evidence="8">
    <location>
        <begin position="99"/>
        <end position="118"/>
    </location>
</feature>
<feature type="transmembrane region" description="Helical" evidence="8">
    <location>
        <begin position="241"/>
        <end position="262"/>
    </location>
</feature>
<sequence length="346" mass="34755">MDRQGHQGWCDPLRVPRLRCVPAPSPSSDPRGLALVLGSATAFGGMAVFAKEAYATGLGVLSLLEARFVCAALVFWLVVAVRHRRGTARFAPSRATVQAGLLLGAVGYAAQSGLYFGALTRIDASLVALLLYLHPVIVVLGALATGRETPGARTWAALGAASTGGILVLLGGGVGDLDGLGVTMAVGAALAYATYILCTDRAATDAEPFALSAFITTGAALSFGVAGLASGELDPGAMIGAAGWIVAIALVSTVGAVTLFLAGMARVGPSRASIVSTFEPVVTVGLAMAIYGEALTAVQLAGALLVLSAVVVLNLGPRRAPAQPARTEPDAPHEPTPAPVPVGATA</sequence>
<feature type="domain" description="EamA" evidence="9">
    <location>
        <begin position="180"/>
        <end position="314"/>
    </location>
</feature>
<evidence type="ECO:0000256" key="4">
    <source>
        <dbReference type="ARBA" id="ARBA00022692"/>
    </source>
</evidence>
<feature type="transmembrane region" description="Helical" evidence="8">
    <location>
        <begin position="56"/>
        <end position="79"/>
    </location>
</feature>
<gene>
    <name evidence="10" type="ORF">C7Y72_09025</name>
</gene>
<keyword evidence="11" id="KW-1185">Reference proteome</keyword>
<evidence type="ECO:0000259" key="9">
    <source>
        <dbReference type="Pfam" id="PF00892"/>
    </source>
</evidence>
<feature type="transmembrane region" description="Helical" evidence="8">
    <location>
        <begin position="209"/>
        <end position="229"/>
    </location>
</feature>
<feature type="transmembrane region" description="Helical" evidence="8">
    <location>
        <begin position="180"/>
        <end position="197"/>
    </location>
</feature>
<dbReference type="Pfam" id="PF00892">
    <property type="entry name" value="EamA"/>
    <property type="match status" value="2"/>
</dbReference>
<evidence type="ECO:0000256" key="8">
    <source>
        <dbReference type="SAM" id="Phobius"/>
    </source>
</evidence>
<dbReference type="InterPro" id="IPR037185">
    <property type="entry name" value="EmrE-like"/>
</dbReference>
<evidence type="ECO:0000256" key="1">
    <source>
        <dbReference type="ARBA" id="ARBA00004651"/>
    </source>
</evidence>
<feature type="transmembrane region" description="Helical" evidence="8">
    <location>
        <begin position="32"/>
        <end position="50"/>
    </location>
</feature>
<keyword evidence="6 8" id="KW-0472">Membrane</keyword>
<evidence type="ECO:0000256" key="2">
    <source>
        <dbReference type="ARBA" id="ARBA00007362"/>
    </source>
</evidence>
<dbReference type="GO" id="GO:0005886">
    <property type="term" value="C:plasma membrane"/>
    <property type="evidence" value="ECO:0007669"/>
    <property type="project" value="UniProtKB-SubCell"/>
</dbReference>
<dbReference type="InterPro" id="IPR051258">
    <property type="entry name" value="Diverse_Substrate_Transporter"/>
</dbReference>
<evidence type="ECO:0000313" key="11">
    <source>
        <dbReference type="Proteomes" id="UP000240739"/>
    </source>
</evidence>
<feature type="transmembrane region" description="Helical" evidence="8">
    <location>
        <begin position="274"/>
        <end position="291"/>
    </location>
</feature>
<feature type="domain" description="EamA" evidence="9">
    <location>
        <begin position="31"/>
        <end position="169"/>
    </location>
</feature>
<dbReference type="SUPFAM" id="SSF103481">
    <property type="entry name" value="Multidrug resistance efflux transporter EmrE"/>
    <property type="match status" value="2"/>
</dbReference>
<accession>A0A2T4UKK1</accession>
<comment type="caution">
    <text evidence="10">The sequence shown here is derived from an EMBL/GenBank/DDBJ whole genome shotgun (WGS) entry which is preliminary data.</text>
</comment>
<comment type="similarity">
    <text evidence="2">Belongs to the EamA transporter family.</text>
</comment>
<evidence type="ECO:0000256" key="6">
    <source>
        <dbReference type="ARBA" id="ARBA00023136"/>
    </source>
</evidence>
<keyword evidence="3" id="KW-1003">Cell membrane</keyword>
<dbReference type="AlphaFoldDB" id="A0A2T4UKK1"/>
<dbReference type="InterPro" id="IPR000620">
    <property type="entry name" value="EamA_dom"/>
</dbReference>
<protein>
    <submittedName>
        <fullName evidence="10">Transporter</fullName>
    </submittedName>
</protein>
<feature type="transmembrane region" description="Helical" evidence="8">
    <location>
        <begin position="124"/>
        <end position="143"/>
    </location>
</feature>
<dbReference type="EMBL" id="PYYB01000001">
    <property type="protein sequence ID" value="PTL59784.1"/>
    <property type="molecule type" value="Genomic_DNA"/>
</dbReference>